<evidence type="ECO:0000313" key="4">
    <source>
        <dbReference type="Proteomes" id="UP000800041"/>
    </source>
</evidence>
<dbReference type="InterPro" id="IPR025676">
    <property type="entry name" value="Clr5_dom"/>
</dbReference>
<dbReference type="PANTHER" id="PTHR33112:SF16">
    <property type="entry name" value="HETEROKARYON INCOMPATIBILITY DOMAIN-CONTAINING PROTEIN"/>
    <property type="match status" value="1"/>
</dbReference>
<feature type="region of interest" description="Disordered" evidence="1">
    <location>
        <begin position="245"/>
        <end position="268"/>
    </location>
</feature>
<evidence type="ECO:0000313" key="3">
    <source>
        <dbReference type="EMBL" id="KAF1991781.1"/>
    </source>
</evidence>
<proteinExistence type="predicted"/>
<dbReference type="AlphaFoldDB" id="A0A6G1HEX6"/>
<dbReference type="Pfam" id="PF14420">
    <property type="entry name" value="Clr5"/>
    <property type="match status" value="1"/>
</dbReference>
<accession>A0A6G1HEX6</accession>
<keyword evidence="4" id="KW-1185">Reference proteome</keyword>
<evidence type="ECO:0000256" key="1">
    <source>
        <dbReference type="SAM" id="MobiDB-lite"/>
    </source>
</evidence>
<feature type="domain" description="Clr5" evidence="2">
    <location>
        <begin position="25"/>
        <end position="76"/>
    </location>
</feature>
<sequence>MAAAMQLSEAMDVDVPHNAPVPFSQKWEMHKPLLEKLYLDEKLQLPKIKEIMHDDHNFDAEIHQYRYQIKKWEWKKSISSAKKERILGIARRRAVAGQATAATYKGRPIDANKLIRFAKTKDAQNGLFAWNNIGRPLSASNTISGGRLCWFNPSDVSYTSPPAIEGPASGLVRAAAMTTAEQNAQLFNTGNFDGLLRALNGREKRLFSTWMYEFWYVSFISAKYWGRGRRHWIASELWRDTQPVSTSGLLAPTPPSDAHSPAPSPTFQRDPMIEIIPPSSLCRWSGHFSTEILGRIEWLSSDPQSHSDDTSQAWPEQWLEDPFQRTLQEGLESNSFSTIDSALLPVDLPHISKVALKSQDQIWKESFGFAIMSRNIELLDRMRHDQNEANENRYLHVQDIYPLHLATTYLDGSKSCCKIFRLLLNACRVRPTEKNLDGFNVFDTLMMTILGNHSKTPPEALSNSLKGTRSFPGQEVDICGRGTPTPRLIEVSSLMVTPKSRSRGNTSSAIYQYWHDSPPELSGLFLDHCSGDELELSSLHTLLLTAFQLFMHGADDEDLFGMICCLLTIVTSPSPLKGFSRVEVSNILSDDGSMEDDSGHEFLSAAELAHRLNTFAQDYVCPEMRKRGWYAFVLVLNQIEDQYRWAQTRRPPPGYEQEHWDIIGEHDYPDAGSPHGSTSDEVEITKRTHEEMPRIKSSAKSKDGTNGFCVPDIIKGADHVLVCKERPYFLSWEVINKRGWTFQERLLSPRILLFGGRFVWQCHTSQDSAGGVNYWNDDVLNLDHRMLGRALFNGGKIDPDNTSTDVDSPDTEISYTLCYKVVEEYSRRDFSNLNDKLPAISALAQVFQDLTGDRYLAGIWHGDILRGLMWSTPPTLNLSRPSSWRAPTWSWASHDNEVSYAGLPSSDSTPVASILATGTVPLSSIAALGEITAATLEIDAPVLEGFPKDATISLMQKENQVPGVKDTPDWRYRFMMETSSKNFKIDPGCRDWKPPDDHIFLVLFATPVTADSAAQ</sequence>
<name>A0A6G1HEX6_9PEZI</name>
<protein>
    <recommendedName>
        <fullName evidence="2">Clr5 domain-containing protein</fullName>
    </recommendedName>
</protein>
<evidence type="ECO:0000259" key="2">
    <source>
        <dbReference type="Pfam" id="PF14420"/>
    </source>
</evidence>
<gene>
    <name evidence="3" type="ORF">K402DRAFT_399756</name>
</gene>
<dbReference type="Proteomes" id="UP000800041">
    <property type="component" value="Unassembled WGS sequence"/>
</dbReference>
<organism evidence="3 4">
    <name type="scientific">Aulographum hederae CBS 113979</name>
    <dbReference type="NCBI Taxonomy" id="1176131"/>
    <lineage>
        <taxon>Eukaryota</taxon>
        <taxon>Fungi</taxon>
        <taxon>Dikarya</taxon>
        <taxon>Ascomycota</taxon>
        <taxon>Pezizomycotina</taxon>
        <taxon>Dothideomycetes</taxon>
        <taxon>Pleosporomycetidae</taxon>
        <taxon>Aulographales</taxon>
        <taxon>Aulographaceae</taxon>
    </lineage>
</organism>
<dbReference type="OrthoDB" id="539213at2759"/>
<reference evidence="3" key="1">
    <citation type="journal article" date="2020" name="Stud. Mycol.">
        <title>101 Dothideomycetes genomes: a test case for predicting lifestyles and emergence of pathogens.</title>
        <authorList>
            <person name="Haridas S."/>
            <person name="Albert R."/>
            <person name="Binder M."/>
            <person name="Bloem J."/>
            <person name="Labutti K."/>
            <person name="Salamov A."/>
            <person name="Andreopoulos B."/>
            <person name="Baker S."/>
            <person name="Barry K."/>
            <person name="Bills G."/>
            <person name="Bluhm B."/>
            <person name="Cannon C."/>
            <person name="Castanera R."/>
            <person name="Culley D."/>
            <person name="Daum C."/>
            <person name="Ezra D."/>
            <person name="Gonzalez J."/>
            <person name="Henrissat B."/>
            <person name="Kuo A."/>
            <person name="Liang C."/>
            <person name="Lipzen A."/>
            <person name="Lutzoni F."/>
            <person name="Magnuson J."/>
            <person name="Mondo S."/>
            <person name="Nolan M."/>
            <person name="Ohm R."/>
            <person name="Pangilinan J."/>
            <person name="Park H.-J."/>
            <person name="Ramirez L."/>
            <person name="Alfaro M."/>
            <person name="Sun H."/>
            <person name="Tritt A."/>
            <person name="Yoshinaga Y."/>
            <person name="Zwiers L.-H."/>
            <person name="Turgeon B."/>
            <person name="Goodwin S."/>
            <person name="Spatafora J."/>
            <person name="Crous P."/>
            <person name="Grigoriev I."/>
        </authorList>
    </citation>
    <scope>NUCLEOTIDE SEQUENCE</scope>
    <source>
        <strain evidence="3">CBS 113979</strain>
    </source>
</reference>
<dbReference type="EMBL" id="ML977138">
    <property type="protein sequence ID" value="KAF1991781.1"/>
    <property type="molecule type" value="Genomic_DNA"/>
</dbReference>
<dbReference type="PANTHER" id="PTHR33112">
    <property type="entry name" value="DOMAIN PROTEIN, PUTATIVE-RELATED"/>
    <property type="match status" value="1"/>
</dbReference>